<reference evidence="3" key="2">
    <citation type="submission" date="2017-05" db="UniProtKB">
        <authorList>
            <consortium name="EnsemblMetazoa"/>
        </authorList>
    </citation>
    <scope>IDENTIFICATION</scope>
</reference>
<evidence type="ECO:0000313" key="4">
    <source>
        <dbReference type="Proteomes" id="UP000007879"/>
    </source>
</evidence>
<feature type="region of interest" description="Disordered" evidence="1">
    <location>
        <begin position="285"/>
        <end position="415"/>
    </location>
</feature>
<keyword evidence="4" id="KW-1185">Reference proteome</keyword>
<dbReference type="InParanoid" id="A0A1X7VBM0"/>
<accession>A0A1X7VBM0</accession>
<evidence type="ECO:0000256" key="2">
    <source>
        <dbReference type="SAM" id="SignalP"/>
    </source>
</evidence>
<reference evidence="4" key="1">
    <citation type="journal article" date="2010" name="Nature">
        <title>The Amphimedon queenslandica genome and the evolution of animal complexity.</title>
        <authorList>
            <person name="Srivastava M."/>
            <person name="Simakov O."/>
            <person name="Chapman J."/>
            <person name="Fahey B."/>
            <person name="Gauthier M.E."/>
            <person name="Mitros T."/>
            <person name="Richards G.S."/>
            <person name="Conaco C."/>
            <person name="Dacre M."/>
            <person name="Hellsten U."/>
            <person name="Larroux C."/>
            <person name="Putnam N.H."/>
            <person name="Stanke M."/>
            <person name="Adamska M."/>
            <person name="Darling A."/>
            <person name="Degnan S.M."/>
            <person name="Oakley T.H."/>
            <person name="Plachetzki D.C."/>
            <person name="Zhai Y."/>
            <person name="Adamski M."/>
            <person name="Calcino A."/>
            <person name="Cummins S.F."/>
            <person name="Goodstein D.M."/>
            <person name="Harris C."/>
            <person name="Jackson D.J."/>
            <person name="Leys S.P."/>
            <person name="Shu S."/>
            <person name="Woodcroft B.J."/>
            <person name="Vervoort M."/>
            <person name="Kosik K.S."/>
            <person name="Manning G."/>
            <person name="Degnan B.M."/>
            <person name="Rokhsar D.S."/>
        </authorList>
    </citation>
    <scope>NUCLEOTIDE SEQUENCE [LARGE SCALE GENOMIC DNA]</scope>
</reference>
<feature type="compositionally biased region" description="Basic and acidic residues" evidence="1">
    <location>
        <begin position="289"/>
        <end position="298"/>
    </location>
</feature>
<protein>
    <recommendedName>
        <fullName evidence="5">NTR domain-containing protein</fullName>
    </recommendedName>
</protein>
<proteinExistence type="predicted"/>
<feature type="compositionally biased region" description="Basic and acidic residues" evidence="1">
    <location>
        <begin position="237"/>
        <end position="253"/>
    </location>
</feature>
<gene>
    <name evidence="3" type="primary">100636237</name>
</gene>
<feature type="compositionally biased region" description="Basic and acidic residues" evidence="1">
    <location>
        <begin position="359"/>
        <end position="370"/>
    </location>
</feature>
<feature type="compositionally biased region" description="Basic and acidic residues" evidence="1">
    <location>
        <begin position="334"/>
        <end position="343"/>
    </location>
</feature>
<dbReference type="PROSITE" id="PS51257">
    <property type="entry name" value="PROKAR_LIPOPROTEIN"/>
    <property type="match status" value="1"/>
</dbReference>
<dbReference type="EnsemblMetazoa" id="Aqu2.1.37134_001">
    <property type="protein sequence ID" value="Aqu2.1.37134_001"/>
    <property type="gene ID" value="Aqu2.1.37134"/>
</dbReference>
<dbReference type="Proteomes" id="UP000007879">
    <property type="component" value="Unassembled WGS sequence"/>
</dbReference>
<feature type="region of interest" description="Disordered" evidence="1">
    <location>
        <begin position="237"/>
        <end position="271"/>
    </location>
</feature>
<sequence length="415" mass="46332">MKDLLRLFAFSLLALAVFSCKCAPEGFHQTREDAIRDNWGYSRDVFAARVEDQYCKCYPQSGSFDRLNCIHIKKDARTPAANDLVSVKEQELTCQSGEGFRNFYYQDCDYVQGEVKALASVSEVTTSPVTIDNTNKPSCGISDDIEEATNANGCDLTHQPCFYTLTVTNVFKGNLQIGQVLNSSGPDVLTSCGSPKSLLQVGQTYMVGLGSVCSLIKPWRPLTEFTSNDLNFIQKLNQEKPNQEGRESEEKVAKMAGNDNNNNNDNNNDENWMEVNKRNLVDDTGAWSDRQENGKGDPNRGFLIDDTGAWPDMNGNKEGNNGNVFIDDTGAWSDRQENGKGDPNRGILIDDTGAWPDMQDNRDSNDKPVFVDDTGAWPEVNRDNGDENTQWYDKTDIQQGSNENEIKDLDKELEN</sequence>
<name>A0A1X7VBM0_AMPQE</name>
<organism evidence="3">
    <name type="scientific">Amphimedon queenslandica</name>
    <name type="common">Sponge</name>
    <dbReference type="NCBI Taxonomy" id="400682"/>
    <lineage>
        <taxon>Eukaryota</taxon>
        <taxon>Metazoa</taxon>
        <taxon>Porifera</taxon>
        <taxon>Demospongiae</taxon>
        <taxon>Heteroscleromorpha</taxon>
        <taxon>Haplosclerida</taxon>
        <taxon>Niphatidae</taxon>
        <taxon>Amphimedon</taxon>
    </lineage>
</organism>
<evidence type="ECO:0008006" key="5">
    <source>
        <dbReference type="Google" id="ProtNLM"/>
    </source>
</evidence>
<dbReference type="EnsemblMetazoa" id="XM_003385045.3">
    <property type="protein sequence ID" value="XP_003385093.1"/>
    <property type="gene ID" value="LOC100636237"/>
</dbReference>
<feature type="compositionally biased region" description="Basic and acidic residues" evidence="1">
    <location>
        <begin position="404"/>
        <end position="415"/>
    </location>
</feature>
<dbReference type="KEGG" id="aqu:100636237"/>
<evidence type="ECO:0000313" key="3">
    <source>
        <dbReference type="EnsemblMetazoa" id="Aqu2.1.37134_001"/>
    </source>
</evidence>
<dbReference type="AlphaFoldDB" id="A0A1X7VBM0"/>
<feature type="compositionally biased region" description="Polar residues" evidence="1">
    <location>
        <begin position="387"/>
        <end position="403"/>
    </location>
</feature>
<evidence type="ECO:0000256" key="1">
    <source>
        <dbReference type="SAM" id="MobiDB-lite"/>
    </source>
</evidence>
<keyword evidence="2" id="KW-0732">Signal</keyword>
<feature type="signal peptide" evidence="2">
    <location>
        <begin position="1"/>
        <end position="19"/>
    </location>
</feature>
<feature type="chain" id="PRO_5010867755" description="NTR domain-containing protein" evidence="2">
    <location>
        <begin position="20"/>
        <end position="415"/>
    </location>
</feature>